<keyword evidence="3" id="KW-0547">Nucleotide-binding</keyword>
<evidence type="ECO:0000313" key="5">
    <source>
        <dbReference type="EMBL" id="KAF3957611.1"/>
    </source>
</evidence>
<dbReference type="GO" id="GO:0005886">
    <property type="term" value="C:plasma membrane"/>
    <property type="evidence" value="ECO:0007669"/>
    <property type="project" value="TreeGrafter"/>
</dbReference>
<dbReference type="OrthoDB" id="70770at2759"/>
<protein>
    <recommendedName>
        <fullName evidence="1">1-phosphatidylinositol-4-phosphate 5-kinase</fullName>
        <ecNumber evidence="1">2.7.1.68</ecNumber>
    </recommendedName>
</protein>
<dbReference type="PROSITE" id="PS51455">
    <property type="entry name" value="PIPK"/>
    <property type="match status" value="1"/>
</dbReference>
<reference evidence="5" key="1">
    <citation type="submission" date="2020-03" db="EMBL/GenBank/DDBJ databases">
        <title>Castanea mollissima Vanexum genome sequencing.</title>
        <authorList>
            <person name="Staton M."/>
        </authorList>
    </citation>
    <scope>NUCLEOTIDE SEQUENCE</scope>
    <source>
        <tissue evidence="5">Leaf</tissue>
    </source>
</reference>
<evidence type="ECO:0000259" key="4">
    <source>
        <dbReference type="PROSITE" id="PS51455"/>
    </source>
</evidence>
<keyword evidence="6" id="KW-1185">Reference proteome</keyword>
<dbReference type="PANTHER" id="PTHR23086:SF8">
    <property type="entry name" value="PHOSPHATIDYLINOSITOL 5-PHOSPHATE 4-KINASE, ISOFORM A"/>
    <property type="match status" value="1"/>
</dbReference>
<dbReference type="SUPFAM" id="SSF56104">
    <property type="entry name" value="SAICAR synthase-like"/>
    <property type="match status" value="1"/>
</dbReference>
<dbReference type="InterPro" id="IPR027484">
    <property type="entry name" value="PInositol-4-P-5-kinase_N"/>
</dbReference>
<evidence type="ECO:0000256" key="1">
    <source>
        <dbReference type="ARBA" id="ARBA00012172"/>
    </source>
</evidence>
<dbReference type="GO" id="GO:0046854">
    <property type="term" value="P:phosphatidylinositol phosphate biosynthetic process"/>
    <property type="evidence" value="ECO:0007669"/>
    <property type="project" value="TreeGrafter"/>
</dbReference>
<keyword evidence="3" id="KW-0067">ATP-binding</keyword>
<evidence type="ECO:0000256" key="2">
    <source>
        <dbReference type="ARBA" id="ARBA00022777"/>
    </source>
</evidence>
<dbReference type="SMART" id="SM00330">
    <property type="entry name" value="PIPKc"/>
    <property type="match status" value="1"/>
</dbReference>
<proteinExistence type="predicted"/>
<dbReference type="InterPro" id="IPR027483">
    <property type="entry name" value="PInositol-4-P-4/5-kinase_C_sf"/>
</dbReference>
<accession>A0A8J4VQQ1</accession>
<organism evidence="5 6">
    <name type="scientific">Castanea mollissima</name>
    <name type="common">Chinese chestnut</name>
    <dbReference type="NCBI Taxonomy" id="60419"/>
    <lineage>
        <taxon>Eukaryota</taxon>
        <taxon>Viridiplantae</taxon>
        <taxon>Streptophyta</taxon>
        <taxon>Embryophyta</taxon>
        <taxon>Tracheophyta</taxon>
        <taxon>Spermatophyta</taxon>
        <taxon>Magnoliopsida</taxon>
        <taxon>eudicotyledons</taxon>
        <taxon>Gunneridae</taxon>
        <taxon>Pentapetalae</taxon>
        <taxon>rosids</taxon>
        <taxon>fabids</taxon>
        <taxon>Fagales</taxon>
        <taxon>Fagaceae</taxon>
        <taxon>Castanea</taxon>
    </lineage>
</organism>
<gene>
    <name evidence="5" type="ORF">CMV_017391</name>
</gene>
<dbReference type="GO" id="GO:0016308">
    <property type="term" value="F:1-phosphatidylinositol-4-phosphate 5-kinase activity"/>
    <property type="evidence" value="ECO:0007669"/>
    <property type="project" value="UniProtKB-EC"/>
</dbReference>
<dbReference type="Gene3D" id="3.30.810.10">
    <property type="entry name" value="2-Layer Sandwich"/>
    <property type="match status" value="1"/>
</dbReference>
<keyword evidence="3" id="KW-0808">Transferase</keyword>
<dbReference type="PANTHER" id="PTHR23086">
    <property type="entry name" value="PHOSPHATIDYLINOSITOL-4-PHOSPHATE 5-KINASE"/>
    <property type="match status" value="1"/>
</dbReference>
<dbReference type="AlphaFoldDB" id="A0A8J4VQQ1"/>
<evidence type="ECO:0000313" key="6">
    <source>
        <dbReference type="Proteomes" id="UP000737018"/>
    </source>
</evidence>
<dbReference type="GO" id="GO:0005524">
    <property type="term" value="F:ATP binding"/>
    <property type="evidence" value="ECO:0007669"/>
    <property type="project" value="UniProtKB-UniRule"/>
</dbReference>
<comment type="caution">
    <text evidence="5">The sequence shown here is derived from an EMBL/GenBank/DDBJ whole genome shotgun (WGS) entry which is preliminary data.</text>
</comment>
<keyword evidence="2 3" id="KW-0418">Kinase</keyword>
<sequence>MHVLLKIQCRNLRELFKIDAANYMMSICGNDALRELSSPGKSGSDFFLSQDDRFMIKTLRKSEVKVLLRMLPDYHYHVRTYENTFITKNFGLHRIIPSSGQKGSSTMKHSSVLEFCFVVMGNMFCTELRIHRRYDLKGSSLGRSADKVEIDENTILKDLDLNYQFYLEPSWREALLNQIEIDSKFLEAQHIMDYSLLLDGLAMFAEEDPLENEISNYPQSFVLVPRGTDDNSVVVGPHIRGSRLRASAAGDEEVDLLLPGTARLQIQLGVNMPARAELIPGKEEIQMLHEAYDVFLYLGIIEIVQDYNMSKKIEHAYKSPQFDSLSISAVDPTFYSQRFLGFIQKVFPPNSTSKNFGQRT</sequence>
<dbReference type="Gene3D" id="3.30.800.10">
    <property type="entry name" value="Phosphatidylinositol Phosphate Kinase II Beta"/>
    <property type="match status" value="1"/>
</dbReference>
<dbReference type="EMBL" id="JRKL02002775">
    <property type="protein sequence ID" value="KAF3957611.1"/>
    <property type="molecule type" value="Genomic_DNA"/>
</dbReference>
<name>A0A8J4VQQ1_9ROSI</name>
<dbReference type="InterPro" id="IPR023610">
    <property type="entry name" value="PInositol-4/5-P-5/4-kinase"/>
</dbReference>
<dbReference type="Proteomes" id="UP000737018">
    <property type="component" value="Unassembled WGS sequence"/>
</dbReference>
<dbReference type="InterPro" id="IPR002498">
    <property type="entry name" value="PInositol-4-P-4/5-kinase_core"/>
</dbReference>
<dbReference type="EC" id="2.7.1.68" evidence="1"/>
<feature type="domain" description="PIPK" evidence="4">
    <location>
        <begin position="1"/>
        <end position="347"/>
    </location>
</feature>
<dbReference type="Pfam" id="PF01504">
    <property type="entry name" value="PIP5K"/>
    <property type="match status" value="1"/>
</dbReference>
<evidence type="ECO:0000256" key="3">
    <source>
        <dbReference type="PROSITE-ProRule" id="PRU00781"/>
    </source>
</evidence>